<reference evidence="3" key="1">
    <citation type="journal article" date="2017" name="Nat. Microbiol.">
        <title>Global analysis of biosynthetic gene clusters reveals vast potential of secondary metabolite production in Penicillium species.</title>
        <authorList>
            <person name="Nielsen J.C."/>
            <person name="Grijseels S."/>
            <person name="Prigent S."/>
            <person name="Ji B."/>
            <person name="Dainat J."/>
            <person name="Nielsen K.F."/>
            <person name="Frisvad J.C."/>
            <person name="Workman M."/>
            <person name="Nielsen J."/>
        </authorList>
    </citation>
    <scope>NUCLEOTIDE SEQUENCE [LARGE SCALE GENOMIC DNA]</scope>
    <source>
        <strain evidence="3">IBT 13039</strain>
    </source>
</reference>
<protein>
    <submittedName>
        <fullName evidence="2">Uncharacterized protein</fullName>
    </submittedName>
</protein>
<dbReference type="Proteomes" id="UP000191691">
    <property type="component" value="Unassembled WGS sequence"/>
</dbReference>
<keyword evidence="3" id="KW-1185">Reference proteome</keyword>
<sequence length="165" mass="18621">MVIEYWSLAPRRGAARRQGEDKIYLTGIMAMREGRKPAPTNVGAGWPYCADFEIDSLHKRIHGLISSLADPCCGTFLESEPAFQASKSDRKIEHFIYDITQNGFTDVLSENAALLIETTALKDKIQELEETLENMQARVDELCKERQVSTTIQNTSARKKRAMPQ</sequence>
<accession>A0A1V6XC07</accession>
<evidence type="ECO:0000256" key="1">
    <source>
        <dbReference type="SAM" id="Coils"/>
    </source>
</evidence>
<gene>
    <name evidence="2" type="ORF">PENNAL_c0095G04665</name>
</gene>
<keyword evidence="1" id="KW-0175">Coiled coil</keyword>
<dbReference type="EMBL" id="MOOB01000095">
    <property type="protein sequence ID" value="OQE72625.1"/>
    <property type="molecule type" value="Genomic_DNA"/>
</dbReference>
<evidence type="ECO:0000313" key="3">
    <source>
        <dbReference type="Proteomes" id="UP000191691"/>
    </source>
</evidence>
<comment type="caution">
    <text evidence="2">The sequence shown here is derived from an EMBL/GenBank/DDBJ whole genome shotgun (WGS) entry which is preliminary data.</text>
</comment>
<proteinExistence type="predicted"/>
<name>A0A1V6XC07_PENNA</name>
<organism evidence="2 3">
    <name type="scientific">Penicillium nalgiovense</name>
    <dbReference type="NCBI Taxonomy" id="60175"/>
    <lineage>
        <taxon>Eukaryota</taxon>
        <taxon>Fungi</taxon>
        <taxon>Dikarya</taxon>
        <taxon>Ascomycota</taxon>
        <taxon>Pezizomycotina</taxon>
        <taxon>Eurotiomycetes</taxon>
        <taxon>Eurotiomycetidae</taxon>
        <taxon>Eurotiales</taxon>
        <taxon>Aspergillaceae</taxon>
        <taxon>Penicillium</taxon>
    </lineage>
</organism>
<feature type="coiled-coil region" evidence="1">
    <location>
        <begin position="111"/>
        <end position="145"/>
    </location>
</feature>
<evidence type="ECO:0000313" key="2">
    <source>
        <dbReference type="EMBL" id="OQE72625.1"/>
    </source>
</evidence>
<dbReference type="AlphaFoldDB" id="A0A1V6XC07"/>